<keyword evidence="3" id="KW-0274">FAD</keyword>
<dbReference type="GO" id="GO:0004174">
    <property type="term" value="F:electron-transferring-flavoprotein dehydrogenase activity"/>
    <property type="evidence" value="ECO:0007669"/>
    <property type="project" value="TreeGrafter"/>
</dbReference>
<comment type="caution">
    <text evidence="6">The sequence shown here is derived from an EMBL/GenBank/DDBJ whole genome shotgun (WGS) entry which is preliminary data.</text>
</comment>
<name>A0A9P8AHN4_9ASCO</name>
<dbReference type="AlphaFoldDB" id="A0A9P8AHN4"/>
<dbReference type="GO" id="GO:0050660">
    <property type="term" value="F:flavin adenine dinucleotide binding"/>
    <property type="evidence" value="ECO:0007669"/>
    <property type="project" value="TreeGrafter"/>
</dbReference>
<evidence type="ECO:0000259" key="5">
    <source>
        <dbReference type="Pfam" id="PF07992"/>
    </source>
</evidence>
<feature type="domain" description="FAD/NAD(P)-binding" evidence="5">
    <location>
        <begin position="3"/>
        <end position="269"/>
    </location>
</feature>
<dbReference type="Gene3D" id="3.50.50.100">
    <property type="match status" value="1"/>
</dbReference>
<dbReference type="EMBL" id="JAHMUF010000014">
    <property type="protein sequence ID" value="KAG7192957.1"/>
    <property type="molecule type" value="Genomic_DNA"/>
</dbReference>
<dbReference type="RefSeq" id="XP_043048506.1">
    <property type="nucleotide sequence ID" value="XM_043191874.1"/>
</dbReference>
<dbReference type="InterPro" id="IPR023753">
    <property type="entry name" value="FAD/NAD-binding_dom"/>
</dbReference>
<reference evidence="6" key="1">
    <citation type="submission" date="2021-03" db="EMBL/GenBank/DDBJ databases">
        <authorList>
            <person name="Palmer J.M."/>
        </authorList>
    </citation>
    <scope>NUCLEOTIDE SEQUENCE</scope>
    <source>
        <strain evidence="6">ARV_011</strain>
    </source>
</reference>
<keyword evidence="4" id="KW-0560">Oxidoreductase</keyword>
<evidence type="ECO:0000256" key="2">
    <source>
        <dbReference type="ARBA" id="ARBA00022630"/>
    </source>
</evidence>
<dbReference type="SUPFAM" id="SSF51905">
    <property type="entry name" value="FAD/NAD(P)-binding domain"/>
    <property type="match status" value="1"/>
</dbReference>
<dbReference type="PRINTS" id="PR00368">
    <property type="entry name" value="FADPNR"/>
</dbReference>
<dbReference type="Proteomes" id="UP000790833">
    <property type="component" value="Unassembled WGS sequence"/>
</dbReference>
<organism evidence="6 7">
    <name type="scientific">Scheffersomyces spartinae</name>
    <dbReference type="NCBI Taxonomy" id="45513"/>
    <lineage>
        <taxon>Eukaryota</taxon>
        <taxon>Fungi</taxon>
        <taxon>Dikarya</taxon>
        <taxon>Ascomycota</taxon>
        <taxon>Saccharomycotina</taxon>
        <taxon>Pichiomycetes</taxon>
        <taxon>Debaryomycetaceae</taxon>
        <taxon>Scheffersomyces</taxon>
    </lineage>
</organism>
<comment type="similarity">
    <text evidence="1">Belongs to the FAD-dependent oxidoreductase family.</text>
</comment>
<dbReference type="OrthoDB" id="202203at2759"/>
<dbReference type="PANTHER" id="PTHR43735:SF3">
    <property type="entry name" value="FERROPTOSIS SUPPRESSOR PROTEIN 1"/>
    <property type="match status" value="1"/>
</dbReference>
<evidence type="ECO:0000313" key="7">
    <source>
        <dbReference type="Proteomes" id="UP000790833"/>
    </source>
</evidence>
<protein>
    <recommendedName>
        <fullName evidence="5">FAD/NAD(P)-binding domain-containing protein</fullName>
    </recommendedName>
</protein>
<keyword evidence="2" id="KW-0285">Flavoprotein</keyword>
<dbReference type="Pfam" id="PF07992">
    <property type="entry name" value="Pyr_redox_2"/>
    <property type="match status" value="1"/>
</dbReference>
<dbReference type="InterPro" id="IPR036188">
    <property type="entry name" value="FAD/NAD-bd_sf"/>
</dbReference>
<proteinExistence type="inferred from homology"/>
<dbReference type="GO" id="GO:0005737">
    <property type="term" value="C:cytoplasm"/>
    <property type="evidence" value="ECO:0007669"/>
    <property type="project" value="TreeGrafter"/>
</dbReference>
<gene>
    <name evidence="6" type="ORF">KQ657_001062</name>
</gene>
<evidence type="ECO:0000256" key="3">
    <source>
        <dbReference type="ARBA" id="ARBA00022827"/>
    </source>
</evidence>
<dbReference type="PANTHER" id="PTHR43735">
    <property type="entry name" value="APOPTOSIS-INDUCING FACTOR 1"/>
    <property type="match status" value="1"/>
</dbReference>
<keyword evidence="7" id="KW-1185">Reference proteome</keyword>
<evidence type="ECO:0000256" key="4">
    <source>
        <dbReference type="ARBA" id="ARBA00023002"/>
    </source>
</evidence>
<evidence type="ECO:0000313" key="6">
    <source>
        <dbReference type="EMBL" id="KAG7192957.1"/>
    </source>
</evidence>
<dbReference type="GeneID" id="66114436"/>
<sequence length="352" mass="37518">MTKVIIIGGSYAATKAAKLTLEIDPIVEVTMVTPSSSVFFNVASPRALIESNIVDQLIIPLKKVLGSTLYERCTIVNDFADSVDLAAKTVTTKSGEVLVFDYLIVASGSQSKSPAFKMNGDCETSKTTLLSYASRLSSSGTVGIVGGGVTGVEVAGEIGSLGTKKVTLISGGVSPMSAISKLSEKAAKKLKDLNVEIINDLKVQNFDENLVNLSNGTTLQFDLVIPTFGNKPNSHFLPASVLDDKGFVVVDSHLMVKGYGNVLAFGDIADIGDNTLIEIDKRQVPVLKATLGHLFKGTNLVEYNENKMKDTIIIPISRDGGVGMISGWSVPNFIVRMLKSKTFFVDRAASIF</sequence>
<accession>A0A9P8AHN4</accession>
<evidence type="ECO:0000256" key="1">
    <source>
        <dbReference type="ARBA" id="ARBA00006442"/>
    </source>
</evidence>